<organism evidence="1 2">
    <name type="scientific">Terrimicrobium sacchariphilum</name>
    <dbReference type="NCBI Taxonomy" id="690879"/>
    <lineage>
        <taxon>Bacteria</taxon>
        <taxon>Pseudomonadati</taxon>
        <taxon>Verrucomicrobiota</taxon>
        <taxon>Terrimicrobiia</taxon>
        <taxon>Terrimicrobiales</taxon>
        <taxon>Terrimicrobiaceae</taxon>
        <taxon>Terrimicrobium</taxon>
    </lineage>
</organism>
<name>A0A146G2W2_TERSA</name>
<sequence length="39" mass="4182">MKATKLPSLRFTVKKMCLLVNDTDGKATLRAGATGPIFS</sequence>
<dbReference type="Proteomes" id="UP000076023">
    <property type="component" value="Unassembled WGS sequence"/>
</dbReference>
<keyword evidence="2" id="KW-1185">Reference proteome</keyword>
<evidence type="ECO:0000313" key="1">
    <source>
        <dbReference type="EMBL" id="GAT31990.1"/>
    </source>
</evidence>
<dbReference type="EMBL" id="BDCO01000002">
    <property type="protein sequence ID" value="GAT31990.1"/>
    <property type="molecule type" value="Genomic_DNA"/>
</dbReference>
<gene>
    <name evidence="1" type="ORF">TSACC_2387</name>
</gene>
<comment type="caution">
    <text evidence="1">The sequence shown here is derived from an EMBL/GenBank/DDBJ whole genome shotgun (WGS) entry which is preliminary data.</text>
</comment>
<accession>A0A146G2W2</accession>
<dbReference type="InParanoid" id="A0A146G2W2"/>
<evidence type="ECO:0000313" key="2">
    <source>
        <dbReference type="Proteomes" id="UP000076023"/>
    </source>
</evidence>
<dbReference type="AlphaFoldDB" id="A0A146G2W2"/>
<proteinExistence type="predicted"/>
<reference evidence="2" key="1">
    <citation type="journal article" date="2017" name="Genome Announc.">
        <title>Draft Genome Sequence of Terrimicrobium sacchariphilum NM-5T, a Facultative Anaerobic Soil Bacterium of the Class Spartobacteria.</title>
        <authorList>
            <person name="Qiu Y.L."/>
            <person name="Tourlousse D.M."/>
            <person name="Matsuura N."/>
            <person name="Ohashi A."/>
            <person name="Sekiguchi Y."/>
        </authorList>
    </citation>
    <scope>NUCLEOTIDE SEQUENCE [LARGE SCALE GENOMIC DNA]</scope>
    <source>
        <strain evidence="2">NM-5</strain>
    </source>
</reference>
<protein>
    <submittedName>
        <fullName evidence="1">Uncharacterized protein</fullName>
    </submittedName>
</protein>